<keyword evidence="1" id="KW-0472">Membrane</keyword>
<feature type="transmembrane region" description="Helical" evidence="1">
    <location>
        <begin position="154"/>
        <end position="172"/>
    </location>
</feature>
<sequence>MTAVLPAPATLRPARTTRVVRAIARPEAVRLLRRPVLWVGVALSSLAAYAMFHSPDDWSGARYMSAPVMLGPLLVAVSMVVAGSFHRERAGLAADAPVDEVARTAGRLLGAMALVCLVAVLAAAGAVVARATGGFDLGDEPGRTLHAHFTLPEILQPVAAAVLAVAVGAAAGRRFRHAATAYLVLFVGWFPFVMVSWAFQARQVTSFSILQIQPVTIPIGPVTADPSSFPAHWLLSAPGEYQDFWGRAFVSAHLAAWHDVWLLGLACLFLALALPRGHRRLAGFVGLALAIVGVVAQYLVIP</sequence>
<protein>
    <submittedName>
        <fullName evidence="2">Uncharacterized protein</fullName>
    </submittedName>
</protein>
<feature type="transmembrane region" description="Helical" evidence="1">
    <location>
        <begin position="35"/>
        <end position="52"/>
    </location>
</feature>
<reference evidence="2 3" key="1">
    <citation type="submission" date="2019-01" db="EMBL/GenBank/DDBJ databases">
        <title>Nocardioides guangzhouensis sp. nov., an actinobacterium isolated from soil.</title>
        <authorList>
            <person name="Fu Y."/>
            <person name="Cai Y."/>
            <person name="Lin Z."/>
            <person name="Chen P."/>
        </authorList>
    </citation>
    <scope>NUCLEOTIDE SEQUENCE [LARGE SCALE GENOMIC DNA]</scope>
    <source>
        <strain evidence="2 3">130</strain>
    </source>
</reference>
<feature type="transmembrane region" description="Helical" evidence="1">
    <location>
        <begin position="179"/>
        <end position="199"/>
    </location>
</feature>
<feature type="transmembrane region" description="Helical" evidence="1">
    <location>
        <begin position="64"/>
        <end position="85"/>
    </location>
</feature>
<dbReference type="EMBL" id="SDKM01000079">
    <property type="protein sequence ID" value="RYP81060.1"/>
    <property type="molecule type" value="Genomic_DNA"/>
</dbReference>
<evidence type="ECO:0000256" key="1">
    <source>
        <dbReference type="SAM" id="Phobius"/>
    </source>
</evidence>
<feature type="transmembrane region" description="Helical" evidence="1">
    <location>
        <begin position="106"/>
        <end position="129"/>
    </location>
</feature>
<keyword evidence="1" id="KW-0812">Transmembrane</keyword>
<feature type="transmembrane region" description="Helical" evidence="1">
    <location>
        <begin position="254"/>
        <end position="274"/>
    </location>
</feature>
<feature type="transmembrane region" description="Helical" evidence="1">
    <location>
        <begin position="281"/>
        <end position="301"/>
    </location>
</feature>
<name>A0A4Q4Z0J6_9ACTN</name>
<keyword evidence="3" id="KW-1185">Reference proteome</keyword>
<dbReference type="Proteomes" id="UP000295198">
    <property type="component" value="Unassembled WGS sequence"/>
</dbReference>
<evidence type="ECO:0000313" key="2">
    <source>
        <dbReference type="EMBL" id="RYP81060.1"/>
    </source>
</evidence>
<dbReference type="OrthoDB" id="3787458at2"/>
<comment type="caution">
    <text evidence="2">The sequence shown here is derived from an EMBL/GenBank/DDBJ whole genome shotgun (WGS) entry which is preliminary data.</text>
</comment>
<dbReference type="AlphaFoldDB" id="A0A4Q4Z0J6"/>
<gene>
    <name evidence="2" type="ORF">EKO23_24075</name>
</gene>
<accession>A0A4Q4Z0J6</accession>
<proteinExistence type="predicted"/>
<organism evidence="2 3">
    <name type="scientific">Nocardioides guangzhouensis</name>
    <dbReference type="NCBI Taxonomy" id="2497878"/>
    <lineage>
        <taxon>Bacteria</taxon>
        <taxon>Bacillati</taxon>
        <taxon>Actinomycetota</taxon>
        <taxon>Actinomycetes</taxon>
        <taxon>Propionibacteriales</taxon>
        <taxon>Nocardioidaceae</taxon>
        <taxon>Nocardioides</taxon>
    </lineage>
</organism>
<evidence type="ECO:0000313" key="3">
    <source>
        <dbReference type="Proteomes" id="UP000295198"/>
    </source>
</evidence>
<keyword evidence="1" id="KW-1133">Transmembrane helix</keyword>
<dbReference type="RefSeq" id="WP_134721028.1">
    <property type="nucleotide sequence ID" value="NZ_SDKM01000079.1"/>
</dbReference>